<accession>A0A5Q0TIM6</accession>
<dbReference type="AlphaFoldDB" id="A0A5Q0TIM6"/>
<dbReference type="Proteomes" id="UP000348942">
    <property type="component" value="Chromosome 1"/>
</dbReference>
<proteinExistence type="predicted"/>
<keyword evidence="2" id="KW-1185">Reference proteome</keyword>
<protein>
    <submittedName>
        <fullName evidence="1">Uncharacterized protein</fullName>
    </submittedName>
</protein>
<gene>
    <name evidence="1" type="ORF">GFB47_04625</name>
</gene>
<evidence type="ECO:0000313" key="2">
    <source>
        <dbReference type="Proteomes" id="UP000348942"/>
    </source>
</evidence>
<dbReference type="RefSeq" id="WP_153446898.1">
    <property type="nucleotide sequence ID" value="NZ_CP045699.1"/>
</dbReference>
<reference evidence="1 2" key="1">
    <citation type="submission" date="2019-10" db="EMBL/GenBank/DDBJ databases">
        <title>Vibrio sp. nov., isolated from Coralline algae surface.</title>
        <authorList>
            <person name="Geng Y."/>
            <person name="Zhang X."/>
        </authorList>
    </citation>
    <scope>NUCLEOTIDE SEQUENCE [LARGE SCALE GENOMIC DNA]</scope>
    <source>
        <strain evidence="1 2">SM1977</strain>
    </source>
</reference>
<organism evidence="1 2">
    <name type="scientific">Vibrio algicola</name>
    <dbReference type="NCBI Taxonomy" id="2662262"/>
    <lineage>
        <taxon>Bacteria</taxon>
        <taxon>Pseudomonadati</taxon>
        <taxon>Pseudomonadota</taxon>
        <taxon>Gammaproteobacteria</taxon>
        <taxon>Vibrionales</taxon>
        <taxon>Vibrionaceae</taxon>
        <taxon>Vibrio</taxon>
    </lineage>
</organism>
<dbReference type="EMBL" id="CP045699">
    <property type="protein sequence ID" value="QGA64747.1"/>
    <property type="molecule type" value="Genomic_DNA"/>
</dbReference>
<sequence length="70" mass="7661">MKNQQLIKDLEFIIDAVALSTSGESRAEQGLRIMNIVIANSGAELSPQVRAQLKNMIDMADEAESPAFQI</sequence>
<name>A0A5Q0TIM6_9VIBR</name>
<evidence type="ECO:0000313" key="1">
    <source>
        <dbReference type="EMBL" id="QGA64747.1"/>
    </source>
</evidence>